<evidence type="ECO:0000313" key="2">
    <source>
        <dbReference type="EMBL" id="KAJ7601281.1"/>
    </source>
</evidence>
<proteinExistence type="predicted"/>
<protein>
    <submittedName>
        <fullName evidence="2">DNA breaking-rejoining enzyme</fullName>
    </submittedName>
</protein>
<dbReference type="AlphaFoldDB" id="A0AAD7AWZ2"/>
<dbReference type="Proteomes" id="UP001221142">
    <property type="component" value="Unassembled WGS sequence"/>
</dbReference>
<dbReference type="GO" id="GO:0015074">
    <property type="term" value="P:DNA integration"/>
    <property type="evidence" value="ECO:0007669"/>
    <property type="project" value="InterPro"/>
</dbReference>
<organism evidence="2 3">
    <name type="scientific">Roridomyces roridus</name>
    <dbReference type="NCBI Taxonomy" id="1738132"/>
    <lineage>
        <taxon>Eukaryota</taxon>
        <taxon>Fungi</taxon>
        <taxon>Dikarya</taxon>
        <taxon>Basidiomycota</taxon>
        <taxon>Agaricomycotina</taxon>
        <taxon>Agaricomycetes</taxon>
        <taxon>Agaricomycetidae</taxon>
        <taxon>Agaricales</taxon>
        <taxon>Marasmiineae</taxon>
        <taxon>Mycenaceae</taxon>
        <taxon>Roridomyces</taxon>
    </lineage>
</organism>
<dbReference type="EMBL" id="JARKIF010000516">
    <property type="protein sequence ID" value="KAJ7601281.1"/>
    <property type="molecule type" value="Genomic_DNA"/>
</dbReference>
<evidence type="ECO:0000313" key="3">
    <source>
        <dbReference type="Proteomes" id="UP001221142"/>
    </source>
</evidence>
<dbReference type="PANTHER" id="PTHR34605:SF4">
    <property type="entry name" value="DNA ADENINE METHYLTRANSFERASE"/>
    <property type="match status" value="1"/>
</dbReference>
<dbReference type="Gene3D" id="1.10.443.10">
    <property type="entry name" value="Intergrase catalytic core"/>
    <property type="match status" value="1"/>
</dbReference>
<accession>A0AAD7AWZ2</accession>
<dbReference type="InterPro" id="IPR011010">
    <property type="entry name" value="DNA_brk_join_enz"/>
</dbReference>
<evidence type="ECO:0000256" key="1">
    <source>
        <dbReference type="ARBA" id="ARBA00023172"/>
    </source>
</evidence>
<keyword evidence="1" id="KW-0233">DNA recombination</keyword>
<comment type="caution">
    <text evidence="2">The sequence shown here is derived from an EMBL/GenBank/DDBJ whole genome shotgun (WGS) entry which is preliminary data.</text>
</comment>
<dbReference type="InterPro" id="IPR013762">
    <property type="entry name" value="Integrase-like_cat_sf"/>
</dbReference>
<sequence length="347" mass="39832">MSELSYFRSVDNSLPTCLIRCDEINPDGTAKPHTETRNGYVHAQKMRAAMTYAFGRIHGLGSLTWHKSEVSGRMVGNPSVSDTVAIYMTSLRRRKVELQEIIRDLYNHNHQPGVGDIKSYTPGKRSAPKKDHEWAGGRARRLLQCAYVLAFLCLLRFDEVLKIRLEDIEFVSPTCVKLTLPFCKTHQFGNVQPFYLYLLPEPLAYLCPVRALAEWLEVLEAAGVYEGYLFRKVGASDRISVDNEHMTSETFLEMFRNNLVDIRIFPAPYGTHSFRRGGCQWLYTTCRWGLRRICDWGGWSTDFSSMTIVKYLISYADDSQEKREDFMNPNRAPSVKCYTCGRSCHCI</sequence>
<gene>
    <name evidence="2" type="ORF">FB45DRAFT_996960</name>
</gene>
<dbReference type="GO" id="GO:0003677">
    <property type="term" value="F:DNA binding"/>
    <property type="evidence" value="ECO:0007669"/>
    <property type="project" value="InterPro"/>
</dbReference>
<dbReference type="PANTHER" id="PTHR34605">
    <property type="entry name" value="PHAGE_INTEGRASE DOMAIN-CONTAINING PROTEIN"/>
    <property type="match status" value="1"/>
</dbReference>
<reference evidence="2" key="1">
    <citation type="submission" date="2023-03" db="EMBL/GenBank/DDBJ databases">
        <title>Massive genome expansion in bonnet fungi (Mycena s.s.) driven by repeated elements and novel gene families across ecological guilds.</title>
        <authorList>
            <consortium name="Lawrence Berkeley National Laboratory"/>
            <person name="Harder C.B."/>
            <person name="Miyauchi S."/>
            <person name="Viragh M."/>
            <person name="Kuo A."/>
            <person name="Thoen E."/>
            <person name="Andreopoulos B."/>
            <person name="Lu D."/>
            <person name="Skrede I."/>
            <person name="Drula E."/>
            <person name="Henrissat B."/>
            <person name="Morin E."/>
            <person name="Kohler A."/>
            <person name="Barry K."/>
            <person name="LaButti K."/>
            <person name="Morin E."/>
            <person name="Salamov A."/>
            <person name="Lipzen A."/>
            <person name="Mereny Z."/>
            <person name="Hegedus B."/>
            <person name="Baldrian P."/>
            <person name="Stursova M."/>
            <person name="Weitz H."/>
            <person name="Taylor A."/>
            <person name="Grigoriev I.V."/>
            <person name="Nagy L.G."/>
            <person name="Martin F."/>
            <person name="Kauserud H."/>
        </authorList>
    </citation>
    <scope>NUCLEOTIDE SEQUENCE</scope>
    <source>
        <strain evidence="2">9284</strain>
    </source>
</reference>
<dbReference type="InterPro" id="IPR052925">
    <property type="entry name" value="Phage_Integrase-like_Recomb"/>
</dbReference>
<dbReference type="SUPFAM" id="SSF56349">
    <property type="entry name" value="DNA breaking-rejoining enzymes"/>
    <property type="match status" value="1"/>
</dbReference>
<name>A0AAD7AWZ2_9AGAR</name>
<dbReference type="GO" id="GO:0006310">
    <property type="term" value="P:DNA recombination"/>
    <property type="evidence" value="ECO:0007669"/>
    <property type="project" value="UniProtKB-KW"/>
</dbReference>
<keyword evidence="3" id="KW-1185">Reference proteome</keyword>